<dbReference type="Proteomes" id="UP001066276">
    <property type="component" value="Chromosome 4_2"/>
</dbReference>
<evidence type="ECO:0000313" key="1">
    <source>
        <dbReference type="EMBL" id="KAJ1167510.1"/>
    </source>
</evidence>
<sequence length="153" mass="17265">MVGQWWAAEEGWTVVGDWNRLVVRQLKVGQWNGSWRILDSGGRAGEGWTGVDYLEKVATVVQQLEKVGQWCSSWRRMHSGTAAGEGWTMVQQLRKVGQWCGSWRVLDSCAPAGEGWTVVQQLEKVGQRCCSWRRLCSGATLEKLDVVQQLEKV</sequence>
<gene>
    <name evidence="1" type="ORF">NDU88_007901</name>
</gene>
<proteinExistence type="predicted"/>
<organism evidence="1 2">
    <name type="scientific">Pleurodeles waltl</name>
    <name type="common">Iberian ribbed newt</name>
    <dbReference type="NCBI Taxonomy" id="8319"/>
    <lineage>
        <taxon>Eukaryota</taxon>
        <taxon>Metazoa</taxon>
        <taxon>Chordata</taxon>
        <taxon>Craniata</taxon>
        <taxon>Vertebrata</taxon>
        <taxon>Euteleostomi</taxon>
        <taxon>Amphibia</taxon>
        <taxon>Batrachia</taxon>
        <taxon>Caudata</taxon>
        <taxon>Salamandroidea</taxon>
        <taxon>Salamandridae</taxon>
        <taxon>Pleurodelinae</taxon>
        <taxon>Pleurodeles</taxon>
    </lineage>
</organism>
<comment type="caution">
    <text evidence="1">The sequence shown here is derived from an EMBL/GenBank/DDBJ whole genome shotgun (WGS) entry which is preliminary data.</text>
</comment>
<reference evidence="1" key="1">
    <citation type="journal article" date="2022" name="bioRxiv">
        <title>Sequencing and chromosome-scale assembly of the giantPleurodeles waltlgenome.</title>
        <authorList>
            <person name="Brown T."/>
            <person name="Elewa A."/>
            <person name="Iarovenko S."/>
            <person name="Subramanian E."/>
            <person name="Araus A.J."/>
            <person name="Petzold A."/>
            <person name="Susuki M."/>
            <person name="Suzuki K.-i.T."/>
            <person name="Hayashi T."/>
            <person name="Toyoda A."/>
            <person name="Oliveira C."/>
            <person name="Osipova E."/>
            <person name="Leigh N.D."/>
            <person name="Simon A."/>
            <person name="Yun M.H."/>
        </authorList>
    </citation>
    <scope>NUCLEOTIDE SEQUENCE</scope>
    <source>
        <strain evidence="1">20211129_DDA</strain>
        <tissue evidence="1">Liver</tissue>
    </source>
</reference>
<name>A0AAV7STT4_PLEWA</name>
<dbReference type="AlphaFoldDB" id="A0AAV7STT4"/>
<dbReference type="EMBL" id="JANPWB010000008">
    <property type="protein sequence ID" value="KAJ1167510.1"/>
    <property type="molecule type" value="Genomic_DNA"/>
</dbReference>
<keyword evidence="2" id="KW-1185">Reference proteome</keyword>
<protein>
    <submittedName>
        <fullName evidence="1">Uncharacterized protein</fullName>
    </submittedName>
</protein>
<accession>A0AAV7STT4</accession>
<evidence type="ECO:0000313" key="2">
    <source>
        <dbReference type="Proteomes" id="UP001066276"/>
    </source>
</evidence>